<comment type="caution">
    <text evidence="1">The sequence shown here is derived from an EMBL/GenBank/DDBJ whole genome shotgun (WGS) entry which is preliminary data.</text>
</comment>
<reference evidence="1 2" key="2">
    <citation type="submission" date="2007-08" db="EMBL/GenBank/DDBJ databases">
        <authorList>
            <person name="Fulton L."/>
            <person name="Clifton S."/>
            <person name="Fulton B."/>
            <person name="Xu J."/>
            <person name="Minx P."/>
            <person name="Pepin K.H."/>
            <person name="Johnson M."/>
            <person name="Thiruvilangam P."/>
            <person name="Bhonagiri V."/>
            <person name="Nash W.E."/>
            <person name="Wang C."/>
            <person name="Mardis E.R."/>
            <person name="Wilson R.K."/>
        </authorList>
    </citation>
    <scope>NUCLEOTIDE SEQUENCE [LARGE SCALE GENOMIC DNA]</scope>
    <source>
        <strain evidence="1 2">DSM 753</strain>
    </source>
</reference>
<name>A7VSL3_9FIRM</name>
<dbReference type="Proteomes" id="UP000003490">
    <property type="component" value="Unassembled WGS sequence"/>
</dbReference>
<protein>
    <submittedName>
        <fullName evidence="1">Uncharacterized protein</fullName>
    </submittedName>
</protein>
<organism evidence="1 2">
    <name type="scientific">[Clostridium] leptum DSM 753</name>
    <dbReference type="NCBI Taxonomy" id="428125"/>
    <lineage>
        <taxon>Bacteria</taxon>
        <taxon>Bacillati</taxon>
        <taxon>Bacillota</taxon>
        <taxon>Clostridia</taxon>
        <taxon>Eubacteriales</taxon>
        <taxon>Oscillospiraceae</taxon>
        <taxon>Oscillospiraceae incertae sedis</taxon>
    </lineage>
</organism>
<sequence length="44" mass="5324">METTSDGFFRERKAYPRKVVCFLYKLSRNGQLVVRNMWDLRQLA</sequence>
<evidence type="ECO:0000313" key="1">
    <source>
        <dbReference type="EMBL" id="EDO61159.1"/>
    </source>
</evidence>
<evidence type="ECO:0000313" key="2">
    <source>
        <dbReference type="Proteomes" id="UP000003490"/>
    </source>
</evidence>
<gene>
    <name evidence="1" type="ORF">CLOLEP_01554</name>
</gene>
<reference evidence="1 2" key="1">
    <citation type="submission" date="2007-08" db="EMBL/GenBank/DDBJ databases">
        <title>Draft genome sequence of Clostridium leptum (DSM 753).</title>
        <authorList>
            <person name="Sudarsanam P."/>
            <person name="Ley R."/>
            <person name="Guruge J."/>
            <person name="Turnbaugh P.J."/>
            <person name="Mahowald M."/>
            <person name="Liep D."/>
            <person name="Gordon J."/>
        </authorList>
    </citation>
    <scope>NUCLEOTIDE SEQUENCE [LARGE SCALE GENOMIC DNA]</scope>
    <source>
        <strain evidence="1 2">DSM 753</strain>
    </source>
</reference>
<dbReference type="AlphaFoldDB" id="A7VSL3"/>
<dbReference type="EMBL" id="ABCB02000018">
    <property type="protein sequence ID" value="EDO61159.1"/>
    <property type="molecule type" value="Genomic_DNA"/>
</dbReference>
<accession>A7VSL3</accession>
<dbReference type="HOGENOM" id="CLU_3214466_0_0_9"/>
<proteinExistence type="predicted"/>